<dbReference type="Pfam" id="PF02470">
    <property type="entry name" value="MlaD"/>
    <property type="match status" value="1"/>
</dbReference>
<dbReference type="PANTHER" id="PTHR33371:SF4">
    <property type="entry name" value="INTERMEMBRANE PHOSPHOLIPID TRANSPORT SYSTEM BINDING PROTEIN MLAD"/>
    <property type="match status" value="1"/>
</dbReference>
<feature type="compositionally biased region" description="Basic and acidic residues" evidence="1">
    <location>
        <begin position="325"/>
        <end position="336"/>
    </location>
</feature>
<dbReference type="PANTHER" id="PTHR33371">
    <property type="entry name" value="INTERMEMBRANE PHOSPHOLIPID TRANSPORT SYSTEM BINDING PROTEIN MLAD-RELATED"/>
    <property type="match status" value="1"/>
</dbReference>
<feature type="domain" description="Mce/MlaD" evidence="3">
    <location>
        <begin position="42"/>
        <end position="116"/>
    </location>
</feature>
<keyword evidence="2" id="KW-1133">Transmembrane helix</keyword>
<dbReference type="InterPro" id="IPR003399">
    <property type="entry name" value="Mce/MlaD"/>
</dbReference>
<feature type="transmembrane region" description="Helical" evidence="2">
    <location>
        <begin position="6"/>
        <end position="29"/>
    </location>
</feature>
<evidence type="ECO:0000313" key="4">
    <source>
        <dbReference type="EMBL" id="HDD43883.1"/>
    </source>
</evidence>
<evidence type="ECO:0000259" key="3">
    <source>
        <dbReference type="Pfam" id="PF02470"/>
    </source>
</evidence>
<feature type="region of interest" description="Disordered" evidence="1">
    <location>
        <begin position="315"/>
        <end position="336"/>
    </location>
</feature>
<organism evidence="4">
    <name type="scientific">Desulfofervidus auxilii</name>
    <dbReference type="NCBI Taxonomy" id="1621989"/>
    <lineage>
        <taxon>Bacteria</taxon>
        <taxon>Pseudomonadati</taxon>
        <taxon>Thermodesulfobacteriota</taxon>
        <taxon>Candidatus Desulfofervidia</taxon>
        <taxon>Candidatus Desulfofervidales</taxon>
        <taxon>Candidatus Desulfofervidaceae</taxon>
        <taxon>Candidatus Desulfofervidus</taxon>
    </lineage>
</organism>
<protein>
    <submittedName>
        <fullName evidence="4">MCE family protein</fullName>
    </submittedName>
</protein>
<dbReference type="EMBL" id="DRBS01000130">
    <property type="protein sequence ID" value="HDD43883.1"/>
    <property type="molecule type" value="Genomic_DNA"/>
</dbReference>
<dbReference type="Proteomes" id="UP000886289">
    <property type="component" value="Unassembled WGS sequence"/>
</dbReference>
<evidence type="ECO:0000256" key="1">
    <source>
        <dbReference type="SAM" id="MobiDB-lite"/>
    </source>
</evidence>
<reference evidence="4" key="1">
    <citation type="journal article" date="2020" name="mSystems">
        <title>Genome- and Community-Level Interaction Insights into Carbon Utilization and Element Cycling Functions of Hydrothermarchaeota in Hydrothermal Sediment.</title>
        <authorList>
            <person name="Zhou Z."/>
            <person name="Liu Y."/>
            <person name="Xu W."/>
            <person name="Pan J."/>
            <person name="Luo Z.H."/>
            <person name="Li M."/>
        </authorList>
    </citation>
    <scope>NUCLEOTIDE SEQUENCE [LARGE SCALE GENOMIC DNA]</scope>
    <source>
        <strain evidence="4">HyVt-233</strain>
    </source>
</reference>
<proteinExistence type="predicted"/>
<gene>
    <name evidence="4" type="ORF">ENG63_03355</name>
</gene>
<keyword evidence="2" id="KW-0472">Membrane</keyword>
<dbReference type="InterPro" id="IPR052336">
    <property type="entry name" value="MlaD_Phospholipid_Transporter"/>
</dbReference>
<name>A0A7C0U267_DESA2</name>
<evidence type="ECO:0000256" key="2">
    <source>
        <dbReference type="SAM" id="Phobius"/>
    </source>
</evidence>
<dbReference type="AlphaFoldDB" id="A0A7C0U267"/>
<sequence length="336" mass="39061">MKEKWFFILKTLLFLVFSFALLGTVIVFLGKERQTFKRTFILKTKFKSVAGLSQESPVYRYGLRVGHVARFRFLENGQVEVIMRIEARYHKQIRKGCYAKIVSVGILGDKAIDIVGGDDPNAPILPYGSVINSVEPFQLEDFISQLYPVIENVTKVAQNLAEITEKIRREHETYRQIFYNIEKITNDLAAGKGTLGALLQKKDLYQETLITIRQFNELIFRLQKNIKELPIIANETKKTIQQMQIFFVRLDNWLNEAEKLMKDLKYVGEKAKIASKDLPIVVERLRTASEGAVEVIEAAKKSWFIRRYLKLPKEKKEKKEKKPKLKEEMPSKIIWD</sequence>
<accession>A0A7C0U267</accession>
<comment type="caution">
    <text evidence="4">The sequence shown here is derived from an EMBL/GenBank/DDBJ whole genome shotgun (WGS) entry which is preliminary data.</text>
</comment>
<keyword evidence="2" id="KW-0812">Transmembrane</keyword>